<feature type="signal peptide" evidence="1">
    <location>
        <begin position="1"/>
        <end position="19"/>
    </location>
</feature>
<proteinExistence type="predicted"/>
<dbReference type="Gramene" id="Vigun11g137700.1.v1.2">
    <property type="protein sequence ID" value="Vigun11g137700.1.v1.2"/>
    <property type="gene ID" value="Vigun11g137700.v1.2"/>
</dbReference>
<evidence type="ECO:0000313" key="2">
    <source>
        <dbReference type="EMBL" id="QCD88149.1"/>
    </source>
</evidence>
<accession>A0A4D6LHN5</accession>
<reference evidence="2 3" key="1">
    <citation type="submission" date="2019-04" db="EMBL/GenBank/DDBJ databases">
        <title>An improved genome assembly and genetic linkage map for asparagus bean, Vigna unguiculata ssp. sesquipedialis.</title>
        <authorList>
            <person name="Xia Q."/>
            <person name="Zhang R."/>
            <person name="Dong Y."/>
        </authorList>
    </citation>
    <scope>NUCLEOTIDE SEQUENCE [LARGE SCALE GENOMIC DNA]</scope>
    <source>
        <tissue evidence="2">Leaf</tissue>
    </source>
</reference>
<keyword evidence="1" id="KW-0732">Signal</keyword>
<name>A0A4D6LHN5_VIGUN</name>
<feature type="chain" id="PRO_5020038019" description="Thionin-like protein 2" evidence="1">
    <location>
        <begin position="20"/>
        <end position="92"/>
    </location>
</feature>
<dbReference type="AlphaFoldDB" id="A0A4D6LHN5"/>
<dbReference type="Proteomes" id="UP000501690">
    <property type="component" value="Linkage Group LG3"/>
</dbReference>
<organism evidence="2 3">
    <name type="scientific">Vigna unguiculata</name>
    <name type="common">Cowpea</name>
    <dbReference type="NCBI Taxonomy" id="3917"/>
    <lineage>
        <taxon>Eukaryota</taxon>
        <taxon>Viridiplantae</taxon>
        <taxon>Streptophyta</taxon>
        <taxon>Embryophyta</taxon>
        <taxon>Tracheophyta</taxon>
        <taxon>Spermatophyta</taxon>
        <taxon>Magnoliopsida</taxon>
        <taxon>eudicotyledons</taxon>
        <taxon>Gunneridae</taxon>
        <taxon>Pentapetalae</taxon>
        <taxon>rosids</taxon>
        <taxon>fabids</taxon>
        <taxon>Fabales</taxon>
        <taxon>Fabaceae</taxon>
        <taxon>Papilionoideae</taxon>
        <taxon>50 kb inversion clade</taxon>
        <taxon>NPAAA clade</taxon>
        <taxon>indigoferoid/millettioid clade</taxon>
        <taxon>Phaseoleae</taxon>
        <taxon>Vigna</taxon>
    </lineage>
</organism>
<evidence type="ECO:0000256" key="1">
    <source>
        <dbReference type="SAM" id="SignalP"/>
    </source>
</evidence>
<keyword evidence="3" id="KW-1185">Reference proteome</keyword>
<protein>
    <recommendedName>
        <fullName evidence="4">Thionin-like protein 2</fullName>
    </recommendedName>
</protein>
<evidence type="ECO:0000313" key="3">
    <source>
        <dbReference type="Proteomes" id="UP000501690"/>
    </source>
</evidence>
<gene>
    <name evidence="2" type="ORF">DEO72_LG3g2691</name>
</gene>
<sequence length="92" mass="9856">MKSNRVAVLMLIMLGFVQILKIGAIPCPAKCAIQCLNSPLTYPYCYVTCLALCGSLPKCAKSCGINKSITIYIDAAGKVTNVVDSCLHKCLK</sequence>
<dbReference type="EMBL" id="CP039347">
    <property type="protein sequence ID" value="QCD88149.1"/>
    <property type="molecule type" value="Genomic_DNA"/>
</dbReference>
<evidence type="ECO:0008006" key="4">
    <source>
        <dbReference type="Google" id="ProtNLM"/>
    </source>
</evidence>